<evidence type="ECO:0000313" key="1">
    <source>
        <dbReference type="EMBL" id="MBB5350804.1"/>
    </source>
</evidence>
<reference evidence="1 2" key="1">
    <citation type="submission" date="2020-08" db="EMBL/GenBank/DDBJ databases">
        <title>Genomic Encyclopedia of Type Strains, Phase IV (KMG-IV): sequencing the most valuable type-strain genomes for metagenomic binning, comparative biology and taxonomic classification.</title>
        <authorList>
            <person name="Goeker M."/>
        </authorList>
    </citation>
    <scope>NUCLEOTIDE SEQUENCE [LARGE SCALE GENOMIC DNA]</scope>
    <source>
        <strain evidence="1 2">YC6886</strain>
    </source>
</reference>
<sequence length="278" mass="31888">MGDSRTGFIKPQNKMQLKLRDKLEFVLQNSTIFPARRASEDNMRQLLESLWPRKPKDRLIRVGPDSDGGYVLPDNFSGIRACISPGVSDESGFELACAEMGMEVYLADKSVEGPALEHPRFHFRKEFVGVGDGFLSLDRWAQLEGLSGTSDDLLLQMDIEGAEYEALLALSMDLQNRFRYMVIEFHRLDQWWSLGYFDLVSAVFRKLNSTHRCVHLHPNNCSGALKQGDLVFPRLMEFTFCRLDLVEDGQFLSQFPLPIDRENTDRCPLPLPDCWYKK</sequence>
<dbReference type="EMBL" id="JACHFD010000004">
    <property type="protein sequence ID" value="MBB5350804.1"/>
    <property type="molecule type" value="Genomic_DNA"/>
</dbReference>
<evidence type="ECO:0008006" key="3">
    <source>
        <dbReference type="Google" id="ProtNLM"/>
    </source>
</evidence>
<protein>
    <recommendedName>
        <fullName evidence="3">Methyltransferase FkbM domain-containing protein</fullName>
    </recommendedName>
</protein>
<evidence type="ECO:0000313" key="2">
    <source>
        <dbReference type="Proteomes" id="UP000557717"/>
    </source>
</evidence>
<proteinExistence type="predicted"/>
<accession>A0A840V5A2</accession>
<dbReference type="AlphaFoldDB" id="A0A840V5A2"/>
<gene>
    <name evidence="1" type="ORF">HNR46_001038</name>
</gene>
<comment type="caution">
    <text evidence="1">The sequence shown here is derived from an EMBL/GenBank/DDBJ whole genome shotgun (WGS) entry which is preliminary data.</text>
</comment>
<organism evidence="1 2">
    <name type="scientific">Haloferula luteola</name>
    <dbReference type="NCBI Taxonomy" id="595692"/>
    <lineage>
        <taxon>Bacteria</taxon>
        <taxon>Pseudomonadati</taxon>
        <taxon>Verrucomicrobiota</taxon>
        <taxon>Verrucomicrobiia</taxon>
        <taxon>Verrucomicrobiales</taxon>
        <taxon>Verrucomicrobiaceae</taxon>
        <taxon>Haloferula</taxon>
    </lineage>
</organism>
<name>A0A840V5A2_9BACT</name>
<keyword evidence="2" id="KW-1185">Reference proteome</keyword>
<dbReference type="RefSeq" id="WP_184016412.1">
    <property type="nucleotide sequence ID" value="NZ_JACHFD010000004.1"/>
</dbReference>
<dbReference type="Proteomes" id="UP000557717">
    <property type="component" value="Unassembled WGS sequence"/>
</dbReference>